<keyword evidence="2" id="KW-0732">Signal</keyword>
<gene>
    <name evidence="3" type="ORF">BJ554DRAFT_2658</name>
</gene>
<accession>A0A8H8A0X9</accession>
<dbReference type="InterPro" id="IPR015915">
    <property type="entry name" value="Kelch-typ_b-propeller"/>
</dbReference>
<dbReference type="SUPFAM" id="SSF50965">
    <property type="entry name" value="Galactose oxidase, central domain"/>
    <property type="match status" value="1"/>
</dbReference>
<dbReference type="Proteomes" id="UP000673691">
    <property type="component" value="Unassembled WGS sequence"/>
</dbReference>
<dbReference type="Gene3D" id="2.120.10.80">
    <property type="entry name" value="Kelch-type beta propeller"/>
    <property type="match status" value="1"/>
</dbReference>
<sequence>MAAPPPRPLSRPFFLIFFIFFFKGGTRLDGARPVFLPRVPLRCAVLSPPRGPGSSRFDQAVRLYRWASTRGHGPVRVVFRSRPGLCGLRGRHVALDEAFAVCQRLRKRCSLASRRVLLDPGRATTCGLSIWVRVVSQVNWTPATEADKAPISGTFQWTSHEKKGPAPSPRTLHHAAFLEPSIPGGSQSLYVLGGANAGTEPVGDRRTWRLDFGKERRRRIAAAVQVLVTWRIVDGSGHAASALERVVVLFGGMSTNTNLPEVMGDMLDFGMCALMVPLQTGREGYGDDVLVDEIVKTLTVERRALTQGAEEGKERTSRSGGCTECTWGQDPCETDKTGIMLFGGMDFAAVSNESWVCCAPQREKPRPSEACATERSHVNVQRNPR</sequence>
<evidence type="ECO:0000256" key="1">
    <source>
        <dbReference type="SAM" id="MobiDB-lite"/>
    </source>
</evidence>
<reference evidence="3 4" key="1">
    <citation type="journal article" name="Sci. Rep.">
        <title>Genome-scale phylogenetic analyses confirm Olpidium as the closest living zoosporic fungus to the non-flagellated, terrestrial fungi.</title>
        <authorList>
            <person name="Chang Y."/>
            <person name="Rochon D."/>
            <person name="Sekimoto S."/>
            <person name="Wang Y."/>
            <person name="Chovatia M."/>
            <person name="Sandor L."/>
            <person name="Salamov A."/>
            <person name="Grigoriev I.V."/>
            <person name="Stajich J.E."/>
            <person name="Spatafora J.W."/>
        </authorList>
    </citation>
    <scope>NUCLEOTIDE SEQUENCE [LARGE SCALE GENOMIC DNA]</scope>
    <source>
        <strain evidence="3">S191</strain>
    </source>
</reference>
<feature type="region of interest" description="Disordered" evidence="1">
    <location>
        <begin position="363"/>
        <end position="385"/>
    </location>
</feature>
<evidence type="ECO:0000313" key="3">
    <source>
        <dbReference type="EMBL" id="KAG5462957.1"/>
    </source>
</evidence>
<dbReference type="InterPro" id="IPR011043">
    <property type="entry name" value="Gal_Oxase/kelch_b-propeller"/>
</dbReference>
<evidence type="ECO:0000313" key="4">
    <source>
        <dbReference type="Proteomes" id="UP000673691"/>
    </source>
</evidence>
<dbReference type="EMBL" id="JAEFCI010001362">
    <property type="protein sequence ID" value="KAG5462957.1"/>
    <property type="molecule type" value="Genomic_DNA"/>
</dbReference>
<comment type="caution">
    <text evidence="3">The sequence shown here is derived from an EMBL/GenBank/DDBJ whole genome shotgun (WGS) entry which is preliminary data.</text>
</comment>
<name>A0A8H8A0X9_9FUNG</name>
<feature type="chain" id="PRO_5034090013" evidence="2">
    <location>
        <begin position="28"/>
        <end position="385"/>
    </location>
</feature>
<evidence type="ECO:0000256" key="2">
    <source>
        <dbReference type="SAM" id="SignalP"/>
    </source>
</evidence>
<dbReference type="AlphaFoldDB" id="A0A8H8A0X9"/>
<feature type="compositionally biased region" description="Basic and acidic residues" evidence="1">
    <location>
        <begin position="363"/>
        <end position="377"/>
    </location>
</feature>
<organism evidence="3 4">
    <name type="scientific">Olpidium bornovanus</name>
    <dbReference type="NCBI Taxonomy" id="278681"/>
    <lineage>
        <taxon>Eukaryota</taxon>
        <taxon>Fungi</taxon>
        <taxon>Fungi incertae sedis</taxon>
        <taxon>Olpidiomycota</taxon>
        <taxon>Olpidiomycotina</taxon>
        <taxon>Olpidiomycetes</taxon>
        <taxon>Olpidiales</taxon>
        <taxon>Olpidiaceae</taxon>
        <taxon>Olpidium</taxon>
    </lineage>
</organism>
<protein>
    <submittedName>
        <fullName evidence="3">Uncharacterized protein</fullName>
    </submittedName>
</protein>
<proteinExistence type="predicted"/>
<keyword evidence="4" id="KW-1185">Reference proteome</keyword>
<feature type="signal peptide" evidence="2">
    <location>
        <begin position="1"/>
        <end position="27"/>
    </location>
</feature>